<dbReference type="InterPro" id="IPR000030">
    <property type="entry name" value="PPE_dom"/>
</dbReference>
<dbReference type="SUPFAM" id="SSF140459">
    <property type="entry name" value="PE/PPE dimer-like"/>
    <property type="match status" value="1"/>
</dbReference>
<feature type="compositionally biased region" description="Low complexity" evidence="2">
    <location>
        <begin position="375"/>
        <end position="389"/>
    </location>
</feature>
<comment type="caution">
    <text evidence="4">The sequence shown here is derived from an EMBL/GenBank/DDBJ whole genome shotgun (WGS) entry which is preliminary data.</text>
</comment>
<dbReference type="PANTHER" id="PTHR46766">
    <property type="entry name" value="GLUTAMINE-RICH PROTEIN 2"/>
    <property type="match status" value="1"/>
</dbReference>
<gene>
    <name evidence="4" type="ORF">A5640_00875</name>
</gene>
<name>A0A1A3KPA3_MYCAS</name>
<feature type="domain" description="PPE" evidence="3">
    <location>
        <begin position="2"/>
        <end position="164"/>
    </location>
</feature>
<evidence type="ECO:0000259" key="3">
    <source>
        <dbReference type="Pfam" id="PF00823"/>
    </source>
</evidence>
<comment type="similarity">
    <text evidence="1">Belongs to the mycobacterial PPE family.</text>
</comment>
<dbReference type="RefSeq" id="WP_065139873.1">
    <property type="nucleotide sequence ID" value="NZ_LZKS01000058.1"/>
</dbReference>
<dbReference type="FunFam" id="1.20.1260.20:FF:000001">
    <property type="entry name" value="PPE family protein PPE41"/>
    <property type="match status" value="1"/>
</dbReference>
<dbReference type="OrthoDB" id="4760887at2"/>
<feature type="region of interest" description="Disordered" evidence="2">
    <location>
        <begin position="375"/>
        <end position="394"/>
    </location>
</feature>
<dbReference type="Proteomes" id="UP000093925">
    <property type="component" value="Unassembled WGS sequence"/>
</dbReference>
<dbReference type="Pfam" id="PF00823">
    <property type="entry name" value="PPE"/>
    <property type="match status" value="1"/>
</dbReference>
<protein>
    <recommendedName>
        <fullName evidence="3">PPE domain-containing protein</fullName>
    </recommendedName>
</protein>
<accession>A0A1A3KPA3</accession>
<evidence type="ECO:0000313" key="4">
    <source>
        <dbReference type="EMBL" id="OBJ86203.1"/>
    </source>
</evidence>
<sequence length="458" mass="46246">MDFGIYPPEINSGRMYSGPGPGPMLAAAQAWDSLADELYTAVSGYHAAVSELTEGAWSGPSSAAMSAAAGSYVEWVSASAARAEQTAAQAWTAVAAYEAAFAATVPPPEIAANRSLLVALVATNFLGQNTPAIAATEALYAEMWVQDSLAMYNYAAASAAAAELMPFTSPDQNTDPAGMAGQADAISQLGTFAGTAQDAISIVPQALSAMAVPAQAELLDIELLASLAALLIVAPTDIAATYGLIPAEVLANFGDFPLAAFTTASGADDDHKISAMNGVEPWPGTGPAPVEPFVAPLLGLPPGGLPAPTMSVAFGGANVVGTLTVPPSWTQIADDAIEIRPTALTTPLSSTSAAAGPAAELSAANTLNQMGTGAMAGQAMAGPPAAGTGESNAKPAWVAGRTEDAPADDVEVLPAPRTVMTGVAAAIRDIAEQRAAGLLSEQEYTEQKKTLLEISFGR</sequence>
<dbReference type="AlphaFoldDB" id="A0A1A3KPA3"/>
<evidence type="ECO:0000256" key="1">
    <source>
        <dbReference type="ARBA" id="ARBA00010652"/>
    </source>
</evidence>
<dbReference type="Gene3D" id="1.20.1260.20">
    <property type="entry name" value="PPE superfamily"/>
    <property type="match status" value="1"/>
</dbReference>
<proteinExistence type="inferred from homology"/>
<dbReference type="GO" id="GO:0052572">
    <property type="term" value="P:response to host immune response"/>
    <property type="evidence" value="ECO:0007669"/>
    <property type="project" value="TreeGrafter"/>
</dbReference>
<evidence type="ECO:0000313" key="5">
    <source>
        <dbReference type="Proteomes" id="UP000093925"/>
    </source>
</evidence>
<dbReference type="PANTHER" id="PTHR46766:SF1">
    <property type="entry name" value="GLUTAMINE-RICH PROTEIN 2"/>
    <property type="match status" value="1"/>
</dbReference>
<dbReference type="EMBL" id="LZLM01000061">
    <property type="protein sequence ID" value="OBJ86203.1"/>
    <property type="molecule type" value="Genomic_DNA"/>
</dbReference>
<dbReference type="InterPro" id="IPR038332">
    <property type="entry name" value="PPE_sf"/>
</dbReference>
<organism evidence="4 5">
    <name type="scientific">Mycobacterium asiaticum</name>
    <dbReference type="NCBI Taxonomy" id="1790"/>
    <lineage>
        <taxon>Bacteria</taxon>
        <taxon>Bacillati</taxon>
        <taxon>Actinomycetota</taxon>
        <taxon>Actinomycetes</taxon>
        <taxon>Mycobacteriales</taxon>
        <taxon>Mycobacteriaceae</taxon>
        <taxon>Mycobacterium</taxon>
    </lineage>
</organism>
<reference evidence="4 5" key="1">
    <citation type="submission" date="2016-06" db="EMBL/GenBank/DDBJ databases">
        <authorList>
            <person name="Kjaerup R.B."/>
            <person name="Dalgaard T.S."/>
            <person name="Juul-Madsen H.R."/>
        </authorList>
    </citation>
    <scope>NUCLEOTIDE SEQUENCE [LARGE SCALE GENOMIC DNA]</scope>
    <source>
        <strain evidence="4 5">1276495.2</strain>
    </source>
</reference>
<evidence type="ECO:0000256" key="2">
    <source>
        <dbReference type="SAM" id="MobiDB-lite"/>
    </source>
</evidence>